<dbReference type="Gene3D" id="2.60.40.1730">
    <property type="entry name" value="tricorn interacting facor f3 domain"/>
    <property type="match status" value="1"/>
</dbReference>
<dbReference type="Gene3D" id="1.25.50.20">
    <property type="match status" value="1"/>
</dbReference>
<comment type="cofactor">
    <cofactor evidence="1">
        <name>Zn(2+)</name>
        <dbReference type="ChEBI" id="CHEBI:29105"/>
    </cofactor>
</comment>
<feature type="domain" description="ERAP1-like C-terminal" evidence="12">
    <location>
        <begin position="474"/>
        <end position="611"/>
    </location>
</feature>
<dbReference type="Pfam" id="PF17900">
    <property type="entry name" value="Peptidase_M1_N"/>
    <property type="match status" value="1"/>
</dbReference>
<dbReference type="AlphaFoldDB" id="A0A026W2U6"/>
<dbReference type="Pfam" id="PF11838">
    <property type="entry name" value="ERAP1_C"/>
    <property type="match status" value="1"/>
</dbReference>
<dbReference type="Proteomes" id="UP000053097">
    <property type="component" value="Unassembled WGS sequence"/>
</dbReference>
<proteinExistence type="inferred from homology"/>
<dbReference type="Gene3D" id="1.10.390.10">
    <property type="entry name" value="Neutral Protease Domain 2"/>
    <property type="match status" value="1"/>
</dbReference>
<dbReference type="GO" id="GO:0043171">
    <property type="term" value="P:peptide catabolic process"/>
    <property type="evidence" value="ECO:0007669"/>
    <property type="project" value="TreeGrafter"/>
</dbReference>
<dbReference type="GO" id="GO:0070006">
    <property type="term" value="F:metalloaminopeptidase activity"/>
    <property type="evidence" value="ECO:0007669"/>
    <property type="project" value="TreeGrafter"/>
</dbReference>
<keyword evidence="5" id="KW-0645">Protease</keyword>
<dbReference type="GO" id="GO:0008270">
    <property type="term" value="F:zinc ion binding"/>
    <property type="evidence" value="ECO:0007669"/>
    <property type="project" value="InterPro"/>
</dbReference>
<evidence type="ECO:0000256" key="7">
    <source>
        <dbReference type="ARBA" id="ARBA00022801"/>
    </source>
</evidence>
<name>A0A026W2U6_OOCBI</name>
<dbReference type="InterPro" id="IPR042097">
    <property type="entry name" value="Aminopeptidase_N-like_N_sf"/>
</dbReference>
<dbReference type="InterPro" id="IPR045357">
    <property type="entry name" value="Aminopeptidase_N-like_N"/>
</dbReference>
<evidence type="ECO:0000313" key="15">
    <source>
        <dbReference type="Proteomes" id="UP000053097"/>
    </source>
</evidence>
<dbReference type="InterPro" id="IPR050344">
    <property type="entry name" value="Peptidase_M1_aminopeptidases"/>
</dbReference>
<dbReference type="InterPro" id="IPR027268">
    <property type="entry name" value="Peptidase_M4/M1_CTD_sf"/>
</dbReference>
<dbReference type="PANTHER" id="PTHR11533">
    <property type="entry name" value="PROTEASE M1 ZINC METALLOPROTEASE"/>
    <property type="match status" value="1"/>
</dbReference>
<dbReference type="GO" id="GO:0005615">
    <property type="term" value="C:extracellular space"/>
    <property type="evidence" value="ECO:0007669"/>
    <property type="project" value="TreeGrafter"/>
</dbReference>
<gene>
    <name evidence="14" type="ORF">X777_11149</name>
</gene>
<dbReference type="GO" id="GO:0004230">
    <property type="term" value="F:glutamyl aminopeptidase activity"/>
    <property type="evidence" value="ECO:0007669"/>
    <property type="project" value="UniProtKB-EC"/>
</dbReference>
<reference evidence="14 15" key="1">
    <citation type="journal article" date="2014" name="Curr. Biol.">
        <title>The genome of the clonal raider ant Cerapachys biroi.</title>
        <authorList>
            <person name="Oxley P.R."/>
            <person name="Ji L."/>
            <person name="Fetter-Pruneda I."/>
            <person name="McKenzie S.K."/>
            <person name="Li C."/>
            <person name="Hu H."/>
            <person name="Zhang G."/>
            <person name="Kronauer D.J."/>
        </authorList>
    </citation>
    <scope>NUCLEOTIDE SEQUENCE [LARGE SCALE GENOMIC DNA]</scope>
</reference>
<evidence type="ECO:0000256" key="5">
    <source>
        <dbReference type="ARBA" id="ARBA00022670"/>
    </source>
</evidence>
<keyword evidence="10" id="KW-0449">Lipoprotein</keyword>
<dbReference type="InterPro" id="IPR024571">
    <property type="entry name" value="ERAP1-like_C_dom"/>
</dbReference>
<keyword evidence="7" id="KW-0378">Hydrolase</keyword>
<keyword evidence="15" id="KW-1185">Reference proteome</keyword>
<evidence type="ECO:0000256" key="9">
    <source>
        <dbReference type="ARBA" id="ARBA00023049"/>
    </source>
</evidence>
<feature type="domain" description="Peptidase M1 membrane alanine aminopeptidase" evidence="11">
    <location>
        <begin position="289"/>
        <end position="453"/>
    </location>
</feature>
<evidence type="ECO:0000256" key="1">
    <source>
        <dbReference type="ARBA" id="ARBA00001947"/>
    </source>
</evidence>
<dbReference type="InterPro" id="IPR001930">
    <property type="entry name" value="Peptidase_M1"/>
</dbReference>
<keyword evidence="4" id="KW-0336">GPI-anchor</keyword>
<evidence type="ECO:0000256" key="6">
    <source>
        <dbReference type="ARBA" id="ARBA00022723"/>
    </source>
</evidence>
<evidence type="ECO:0000256" key="10">
    <source>
        <dbReference type="ARBA" id="ARBA00023288"/>
    </source>
</evidence>
<dbReference type="OMA" id="YFLTHEQ"/>
<evidence type="ECO:0000256" key="2">
    <source>
        <dbReference type="ARBA" id="ARBA00004609"/>
    </source>
</evidence>
<dbReference type="EMBL" id="KK107459">
    <property type="protein sequence ID" value="EZA50338.1"/>
    <property type="molecule type" value="Genomic_DNA"/>
</dbReference>
<dbReference type="GO" id="GO:0005886">
    <property type="term" value="C:plasma membrane"/>
    <property type="evidence" value="ECO:0007669"/>
    <property type="project" value="UniProtKB-SubCell"/>
</dbReference>
<dbReference type="GO" id="GO:0006508">
    <property type="term" value="P:proteolysis"/>
    <property type="evidence" value="ECO:0007669"/>
    <property type="project" value="UniProtKB-KW"/>
</dbReference>
<keyword evidence="8" id="KW-0862">Zinc</keyword>
<evidence type="ECO:0000259" key="11">
    <source>
        <dbReference type="Pfam" id="PF01433"/>
    </source>
</evidence>
<sequence>MFTTVITCVQAIHQIENEYRPRGYELSKDVVPRYYNISIVFIIFTPEVSHFQAKCEIDIEILKETGNINLHSHDTITLEEETIKLSMKNDKAYDRINSKYYSHENILDLYFEDQLSPGNYTLFMSYKKNINKDIEEGYLNILFQPEARNQQYRLLATNIQSIEARQWFPCWDEPEFKATFLIRFNHEMKYKIWPTLSPASYVQDNYNENWMWTNYVIENSISTYQVMFALTDLDLRLSGEEYIFHPTISKDLFSPIWTRPVMKQFMNLSGVVIAQILESDWYRKIPKTVMSIDHLAIPTMQDDVIAKGRIILYKESLVTFDEKGDSRDHKWEVVSTLARGMAYQAIDNAITLSKWSDLWFKTGLAALLHVEILNEIFPKWRFLDLFVVQVQQDCLRLDTDSTMKPLSYKVRTPSKIKSLFSFPIYVKAPVILRMTQHIMGKDRFQEIIKNYTKVESPTDLWDMQVKITDRGIGIGYYRVKYDGKSLSLITTYLMSKEYTKIHVINRAQLIDDTYYFFKRGEVSYDRFLHLIIYLRGETDFVAWYPMFQIFRDYMRFILRGLLHRLLYHKTFSEDDLTKRLLQEVAKWACIFEEKECQQIANDRLKEYLEDPPKHK</sequence>
<dbReference type="GO" id="GO:0042277">
    <property type="term" value="F:peptide binding"/>
    <property type="evidence" value="ECO:0007669"/>
    <property type="project" value="TreeGrafter"/>
</dbReference>
<evidence type="ECO:0000313" key="14">
    <source>
        <dbReference type="EMBL" id="EZA50338.1"/>
    </source>
</evidence>
<keyword evidence="14" id="KW-0031">Aminopeptidase</keyword>
<dbReference type="PRINTS" id="PR00756">
    <property type="entry name" value="ALADIPTASE"/>
</dbReference>
<protein>
    <submittedName>
        <fullName evidence="14">Endoplasmic reticulum aminopeptidase</fullName>
    </submittedName>
</protein>
<keyword evidence="9" id="KW-0482">Metalloprotease</keyword>
<keyword evidence="6" id="KW-0479">Metal-binding</keyword>
<evidence type="ECO:0000259" key="12">
    <source>
        <dbReference type="Pfam" id="PF11838"/>
    </source>
</evidence>
<dbReference type="SUPFAM" id="SSF55486">
    <property type="entry name" value="Metalloproteases ('zincins'), catalytic domain"/>
    <property type="match status" value="1"/>
</dbReference>
<dbReference type="PANTHER" id="PTHR11533:SF294">
    <property type="entry name" value="THYROTROPIN-RELEASING HORMONE-DEGRADING ECTOENZYME"/>
    <property type="match status" value="1"/>
</dbReference>
<accession>A0A026W2U6</accession>
<evidence type="ECO:0000256" key="3">
    <source>
        <dbReference type="ARBA" id="ARBA00010136"/>
    </source>
</evidence>
<dbReference type="GO" id="GO:0005737">
    <property type="term" value="C:cytoplasm"/>
    <property type="evidence" value="ECO:0007669"/>
    <property type="project" value="TreeGrafter"/>
</dbReference>
<dbReference type="GO" id="GO:0098552">
    <property type="term" value="C:side of membrane"/>
    <property type="evidence" value="ECO:0007669"/>
    <property type="project" value="UniProtKB-KW"/>
</dbReference>
<dbReference type="OrthoDB" id="7554891at2759"/>
<organism evidence="14 15">
    <name type="scientific">Ooceraea biroi</name>
    <name type="common">Clonal raider ant</name>
    <name type="synonym">Cerapachys biroi</name>
    <dbReference type="NCBI Taxonomy" id="2015173"/>
    <lineage>
        <taxon>Eukaryota</taxon>
        <taxon>Metazoa</taxon>
        <taxon>Ecdysozoa</taxon>
        <taxon>Arthropoda</taxon>
        <taxon>Hexapoda</taxon>
        <taxon>Insecta</taxon>
        <taxon>Pterygota</taxon>
        <taxon>Neoptera</taxon>
        <taxon>Endopterygota</taxon>
        <taxon>Hymenoptera</taxon>
        <taxon>Apocrita</taxon>
        <taxon>Aculeata</taxon>
        <taxon>Formicoidea</taxon>
        <taxon>Formicidae</taxon>
        <taxon>Dorylinae</taxon>
        <taxon>Ooceraea</taxon>
    </lineage>
</organism>
<keyword evidence="4" id="KW-0325">Glycoprotein</keyword>
<dbReference type="Pfam" id="PF01433">
    <property type="entry name" value="Peptidase_M1"/>
    <property type="match status" value="1"/>
</dbReference>
<feature type="domain" description="Aminopeptidase N-like N-terminal" evidence="13">
    <location>
        <begin position="32"/>
        <end position="224"/>
    </location>
</feature>
<evidence type="ECO:0000259" key="13">
    <source>
        <dbReference type="Pfam" id="PF17900"/>
    </source>
</evidence>
<evidence type="ECO:0000256" key="4">
    <source>
        <dbReference type="ARBA" id="ARBA00022622"/>
    </source>
</evidence>
<dbReference type="InterPro" id="IPR014782">
    <property type="entry name" value="Peptidase_M1_dom"/>
</dbReference>
<dbReference type="SUPFAM" id="SSF63737">
    <property type="entry name" value="Leukotriene A4 hydrolase N-terminal domain"/>
    <property type="match status" value="1"/>
</dbReference>
<evidence type="ECO:0000256" key="8">
    <source>
        <dbReference type="ARBA" id="ARBA00022833"/>
    </source>
</evidence>
<comment type="subcellular location">
    <subcellularLocation>
        <location evidence="2">Cell membrane</location>
        <topology evidence="2">Lipid-anchor</topology>
        <topology evidence="2">GPI-anchor</topology>
    </subcellularLocation>
</comment>
<comment type="similarity">
    <text evidence="3">Belongs to the peptidase M1 family.</text>
</comment>
<keyword evidence="4" id="KW-0472">Membrane</keyword>